<dbReference type="PRINTS" id="PR00081">
    <property type="entry name" value="GDHRDH"/>
</dbReference>
<dbReference type="PANTHER" id="PTHR24321:SF8">
    <property type="entry name" value="ESTRADIOL 17-BETA-DEHYDROGENASE 8-RELATED"/>
    <property type="match status" value="1"/>
</dbReference>
<dbReference type="PROSITE" id="PS00061">
    <property type="entry name" value="ADH_SHORT"/>
    <property type="match status" value="1"/>
</dbReference>
<dbReference type="STRING" id="1182545.A0A072P776"/>
<dbReference type="GeneID" id="25283240"/>
<evidence type="ECO:0000256" key="2">
    <source>
        <dbReference type="ARBA" id="ARBA00022857"/>
    </source>
</evidence>
<keyword evidence="3" id="KW-0560">Oxidoreductase</keyword>
<comment type="similarity">
    <text evidence="1">Belongs to the short-chain dehydrogenases/reductases (SDR) family.</text>
</comment>
<name>A0A072P776_9EURO</name>
<dbReference type="VEuPathDB" id="FungiDB:A1O9_08327"/>
<protein>
    <recommendedName>
        <fullName evidence="6">3-oxoacyl-[acyl-carrier protein] reductase</fullName>
    </recommendedName>
</protein>
<evidence type="ECO:0000313" key="4">
    <source>
        <dbReference type="EMBL" id="KEF55577.1"/>
    </source>
</evidence>
<dbReference type="InterPro" id="IPR002347">
    <property type="entry name" value="SDR_fam"/>
</dbReference>
<gene>
    <name evidence="4" type="ORF">A1O9_08327</name>
</gene>
<dbReference type="AlphaFoldDB" id="A0A072P776"/>
<dbReference type="Gene3D" id="3.40.50.720">
    <property type="entry name" value="NAD(P)-binding Rossmann-like Domain"/>
    <property type="match status" value="1"/>
</dbReference>
<dbReference type="CDD" id="cd05233">
    <property type="entry name" value="SDR_c"/>
    <property type="match status" value="1"/>
</dbReference>
<dbReference type="PANTHER" id="PTHR24321">
    <property type="entry name" value="DEHYDROGENASES, SHORT CHAIN"/>
    <property type="match status" value="1"/>
</dbReference>
<dbReference type="EMBL" id="AMGV01000007">
    <property type="protein sequence ID" value="KEF55577.1"/>
    <property type="molecule type" value="Genomic_DNA"/>
</dbReference>
<organism evidence="4 5">
    <name type="scientific">Exophiala aquamarina CBS 119918</name>
    <dbReference type="NCBI Taxonomy" id="1182545"/>
    <lineage>
        <taxon>Eukaryota</taxon>
        <taxon>Fungi</taxon>
        <taxon>Dikarya</taxon>
        <taxon>Ascomycota</taxon>
        <taxon>Pezizomycotina</taxon>
        <taxon>Eurotiomycetes</taxon>
        <taxon>Chaetothyriomycetidae</taxon>
        <taxon>Chaetothyriales</taxon>
        <taxon>Herpotrichiellaceae</taxon>
        <taxon>Exophiala</taxon>
    </lineage>
</organism>
<evidence type="ECO:0000256" key="3">
    <source>
        <dbReference type="ARBA" id="ARBA00023002"/>
    </source>
</evidence>
<comment type="caution">
    <text evidence="4">The sequence shown here is derived from an EMBL/GenBank/DDBJ whole genome shotgun (WGS) entry which is preliminary data.</text>
</comment>
<dbReference type="Pfam" id="PF13561">
    <property type="entry name" value="adh_short_C2"/>
    <property type="match status" value="1"/>
</dbReference>
<dbReference type="GO" id="GO:0016491">
    <property type="term" value="F:oxidoreductase activity"/>
    <property type="evidence" value="ECO:0007669"/>
    <property type="project" value="UniProtKB-KW"/>
</dbReference>
<dbReference type="RefSeq" id="XP_013258167.1">
    <property type="nucleotide sequence ID" value="XM_013402713.1"/>
</dbReference>
<dbReference type="HOGENOM" id="CLU_010194_1_0_1"/>
<evidence type="ECO:0008006" key="6">
    <source>
        <dbReference type="Google" id="ProtNLM"/>
    </source>
</evidence>
<dbReference type="InterPro" id="IPR020904">
    <property type="entry name" value="Sc_DH/Rdtase_CS"/>
</dbReference>
<evidence type="ECO:0000256" key="1">
    <source>
        <dbReference type="ARBA" id="ARBA00006484"/>
    </source>
</evidence>
<dbReference type="InterPro" id="IPR036291">
    <property type="entry name" value="NAD(P)-bd_dom_sf"/>
</dbReference>
<dbReference type="FunFam" id="3.40.50.720:FF:000084">
    <property type="entry name" value="Short-chain dehydrogenase reductase"/>
    <property type="match status" value="1"/>
</dbReference>
<keyword evidence="5" id="KW-1185">Reference proteome</keyword>
<proteinExistence type="inferred from homology"/>
<evidence type="ECO:0000313" key="5">
    <source>
        <dbReference type="Proteomes" id="UP000027920"/>
    </source>
</evidence>
<accession>A0A072P776</accession>
<dbReference type="OrthoDB" id="1669814at2759"/>
<dbReference type="PRINTS" id="PR00080">
    <property type="entry name" value="SDRFAMILY"/>
</dbReference>
<sequence>MGLATAQLLYARGAYLSLADIGSLEAALPKITGSNEALDNTRVVTFEVDIRSSEQVNNWIDATMKHFGRIDGAANIASVLGKSFGIGNLTEIDDQEFDYITSVNLKGLFNCMRAELRVMKDGASIVNASSSMNLEVHPKNSVYSATKHAVIGLTKSAAGEFGGRVIRLNSVAPGTIKTPMVASVGGLDKGNMSSVVARVPLNRMGEAEEAARAFCFLLSDESSYMTGTTVIADGGMLC</sequence>
<dbReference type="SUPFAM" id="SSF51735">
    <property type="entry name" value="NAD(P)-binding Rossmann-fold domains"/>
    <property type="match status" value="1"/>
</dbReference>
<keyword evidence="2" id="KW-0521">NADP</keyword>
<dbReference type="Proteomes" id="UP000027920">
    <property type="component" value="Unassembled WGS sequence"/>
</dbReference>
<reference evidence="4 5" key="1">
    <citation type="submission" date="2013-03" db="EMBL/GenBank/DDBJ databases">
        <title>The Genome Sequence of Exophiala aquamarina CBS 119918.</title>
        <authorList>
            <consortium name="The Broad Institute Genomics Platform"/>
            <person name="Cuomo C."/>
            <person name="de Hoog S."/>
            <person name="Gorbushina A."/>
            <person name="Walker B."/>
            <person name="Young S.K."/>
            <person name="Zeng Q."/>
            <person name="Gargeya S."/>
            <person name="Fitzgerald M."/>
            <person name="Haas B."/>
            <person name="Abouelleil A."/>
            <person name="Allen A.W."/>
            <person name="Alvarado L."/>
            <person name="Arachchi H.M."/>
            <person name="Berlin A.M."/>
            <person name="Chapman S.B."/>
            <person name="Gainer-Dewar J."/>
            <person name="Goldberg J."/>
            <person name="Griggs A."/>
            <person name="Gujja S."/>
            <person name="Hansen M."/>
            <person name="Howarth C."/>
            <person name="Imamovic A."/>
            <person name="Ireland A."/>
            <person name="Larimer J."/>
            <person name="McCowan C."/>
            <person name="Murphy C."/>
            <person name="Pearson M."/>
            <person name="Poon T.W."/>
            <person name="Priest M."/>
            <person name="Roberts A."/>
            <person name="Saif S."/>
            <person name="Shea T."/>
            <person name="Sisk P."/>
            <person name="Sykes S."/>
            <person name="Wortman J."/>
            <person name="Nusbaum C."/>
            <person name="Birren B."/>
        </authorList>
    </citation>
    <scope>NUCLEOTIDE SEQUENCE [LARGE SCALE GENOMIC DNA]</scope>
    <source>
        <strain evidence="4 5">CBS 119918</strain>
    </source>
</reference>